<dbReference type="Gene3D" id="2.50.20.10">
    <property type="entry name" value="Lipoprotein localisation LolA/LolB/LppX"/>
    <property type="match status" value="1"/>
</dbReference>
<keyword evidence="12 14" id="KW-0449">Lipoprotein</keyword>
<dbReference type="SUPFAM" id="SSF89392">
    <property type="entry name" value="Prokaryotic lipoproteins and lipoprotein localization factors"/>
    <property type="match status" value="1"/>
</dbReference>
<dbReference type="Pfam" id="PF03550">
    <property type="entry name" value="LolB"/>
    <property type="match status" value="1"/>
</dbReference>
<dbReference type="InterPro" id="IPR029046">
    <property type="entry name" value="LolA/LolB/LppX"/>
</dbReference>
<evidence type="ECO:0000256" key="6">
    <source>
        <dbReference type="ARBA" id="ARBA00022729"/>
    </source>
</evidence>
<evidence type="ECO:0000256" key="12">
    <source>
        <dbReference type="ARBA" id="ARBA00023288"/>
    </source>
</evidence>
<evidence type="ECO:0000256" key="9">
    <source>
        <dbReference type="ARBA" id="ARBA00023139"/>
    </source>
</evidence>
<evidence type="ECO:0000256" key="5">
    <source>
        <dbReference type="ARBA" id="ARBA00022448"/>
    </source>
</evidence>
<evidence type="ECO:0000256" key="8">
    <source>
        <dbReference type="ARBA" id="ARBA00023136"/>
    </source>
</evidence>
<dbReference type="PATRIC" id="fig|1070130.3.peg.177"/>
<evidence type="ECO:0000256" key="2">
    <source>
        <dbReference type="ARBA" id="ARBA00009696"/>
    </source>
</evidence>
<sequence>MSEWRLHQKLLSAFSCYQAHGAFAYFSNQKKIYARFNWKQISSDRCQLILTNPLGKTEINLDIQSGSAKLIDNHGKCYTEKDAEMIIQKLSGISIPLINLRQWMLGLPGDATNFDLDSNGYLHALNYNYNGQCWTVIYKSYYDDIDPALPSNLELYQCDIQIKLRIDKWNL</sequence>
<evidence type="ECO:0000256" key="1">
    <source>
        <dbReference type="ARBA" id="ARBA00004459"/>
    </source>
</evidence>
<protein>
    <recommendedName>
        <fullName evidence="4 13">Outer-membrane lipoprotein LolB</fullName>
    </recommendedName>
</protein>
<accession>A0A143WQ76</accession>
<dbReference type="CDD" id="cd16326">
    <property type="entry name" value="LolB"/>
    <property type="match status" value="1"/>
</dbReference>
<keyword evidence="7 13" id="KW-0653">Protein transport</keyword>
<keyword evidence="9" id="KW-0564">Palmitate</keyword>
<evidence type="ECO:0000313" key="14">
    <source>
        <dbReference type="EMBL" id="CUX95878.1"/>
    </source>
</evidence>
<dbReference type="HAMAP" id="MF_00233">
    <property type="entry name" value="LolB"/>
    <property type="match status" value="1"/>
</dbReference>
<evidence type="ECO:0000256" key="3">
    <source>
        <dbReference type="ARBA" id="ARBA00011245"/>
    </source>
</evidence>
<dbReference type="STRING" id="1070130.FVIR_GE00109"/>
<reference evidence="15" key="1">
    <citation type="submission" date="2016-01" db="EMBL/GenBank/DDBJ databases">
        <authorList>
            <person name="Husnik F."/>
        </authorList>
    </citation>
    <scope>NUCLEOTIDE SEQUENCE [LARGE SCALE GENOMIC DNA]</scope>
</reference>
<evidence type="ECO:0000256" key="10">
    <source>
        <dbReference type="ARBA" id="ARBA00023186"/>
    </source>
</evidence>
<dbReference type="Proteomes" id="UP000095665">
    <property type="component" value="Chromosome I"/>
</dbReference>
<dbReference type="EMBL" id="LN999832">
    <property type="protein sequence ID" value="CUX95878.1"/>
    <property type="molecule type" value="Genomic_DNA"/>
</dbReference>
<dbReference type="RefSeq" id="WP_231908314.1">
    <property type="nucleotide sequence ID" value="NZ_LN999832.1"/>
</dbReference>
<name>A0A143WQ76_9ENTR</name>
<evidence type="ECO:0000313" key="15">
    <source>
        <dbReference type="Proteomes" id="UP000095665"/>
    </source>
</evidence>
<proteinExistence type="inferred from homology"/>
<comment type="function">
    <text evidence="13">Plays a critical role in the incorporation of lipoproteins in the outer membrane after they are released by the LolA protein.</text>
</comment>
<organism evidence="14 15">
    <name type="scientific">Candidatus Gullanella endobia</name>
    <dbReference type="NCBI Taxonomy" id="1070130"/>
    <lineage>
        <taxon>Bacteria</taxon>
        <taxon>Pseudomonadati</taxon>
        <taxon>Pseudomonadota</taxon>
        <taxon>Gammaproteobacteria</taxon>
        <taxon>Enterobacterales</taxon>
        <taxon>Enterobacteriaceae</taxon>
        <taxon>Candidatus Gullanella</taxon>
    </lineage>
</organism>
<dbReference type="GO" id="GO:0044874">
    <property type="term" value="P:lipoprotein localization to outer membrane"/>
    <property type="evidence" value="ECO:0007669"/>
    <property type="project" value="UniProtKB-UniRule"/>
</dbReference>
<dbReference type="GO" id="GO:0015031">
    <property type="term" value="P:protein transport"/>
    <property type="evidence" value="ECO:0007669"/>
    <property type="project" value="UniProtKB-KW"/>
</dbReference>
<gene>
    <name evidence="13 14" type="primary">lolB</name>
    <name evidence="14" type="ORF">FVIR_GE00109</name>
</gene>
<evidence type="ECO:0000256" key="7">
    <source>
        <dbReference type="ARBA" id="ARBA00022927"/>
    </source>
</evidence>
<keyword evidence="5 13" id="KW-0813">Transport</keyword>
<keyword evidence="15" id="KW-1185">Reference proteome</keyword>
<dbReference type="NCBIfam" id="TIGR00548">
    <property type="entry name" value="lolB"/>
    <property type="match status" value="1"/>
</dbReference>
<keyword evidence="10 13" id="KW-0143">Chaperone</keyword>
<evidence type="ECO:0000256" key="11">
    <source>
        <dbReference type="ARBA" id="ARBA00023237"/>
    </source>
</evidence>
<comment type="subunit">
    <text evidence="3 13">Monomer.</text>
</comment>
<keyword evidence="6" id="KW-0732">Signal</keyword>
<dbReference type="InterPro" id="IPR004565">
    <property type="entry name" value="OM_lipoprot_LolB"/>
</dbReference>
<dbReference type="AlphaFoldDB" id="A0A143WQ76"/>
<dbReference type="KEGG" id="ged:FVIR_GE00109"/>
<comment type="subcellular location">
    <subcellularLocation>
        <location evidence="1">Cell outer membrane</location>
        <topology evidence="1">Lipid-anchor</topology>
    </subcellularLocation>
</comment>
<dbReference type="GO" id="GO:0009279">
    <property type="term" value="C:cell outer membrane"/>
    <property type="evidence" value="ECO:0007669"/>
    <property type="project" value="UniProtKB-SubCell"/>
</dbReference>
<evidence type="ECO:0000256" key="4">
    <source>
        <dbReference type="ARBA" id="ARBA00016202"/>
    </source>
</evidence>
<keyword evidence="11 13" id="KW-0998">Cell outer membrane</keyword>
<keyword evidence="8 13" id="KW-0472">Membrane</keyword>
<evidence type="ECO:0000256" key="13">
    <source>
        <dbReference type="HAMAP-Rule" id="MF_00233"/>
    </source>
</evidence>
<comment type="similarity">
    <text evidence="2 13">Belongs to the LolB family.</text>
</comment>